<evidence type="ECO:0000259" key="2">
    <source>
        <dbReference type="Pfam" id="PF13439"/>
    </source>
</evidence>
<evidence type="ECO:0000259" key="1">
    <source>
        <dbReference type="Pfam" id="PF00534"/>
    </source>
</evidence>
<gene>
    <name evidence="3" type="ORF">NYR02_01680</name>
</gene>
<protein>
    <submittedName>
        <fullName evidence="3">Glycosyltransferase</fullName>
    </submittedName>
</protein>
<dbReference type="Pfam" id="PF00534">
    <property type="entry name" value="Glycos_transf_1"/>
    <property type="match status" value="1"/>
</dbReference>
<sequence length="357" mass="40111">MTTENKIYRIGALLGSLNGAGAEKTILTLCTRFAELGHKVDLVTLTAHADYPLPDNLNQIVLSTSNKKKARPELERITQEGNYDFFVTSKPEFYDAIQAKKKVCSVHITPTAWITDPKWKFLKRASKILRLRRRFRNKQLIALSQGIKDDLVQNLGCQPDNITVIPNPYQIEEIRTLAGQDGPLPDGDYIVYVASLNKRKRQQDLIRAFQMMNAQNLKLVLVGKGNDEQRLRSFCEQNDLQDQVQFWGWDANPYRLIRNARLSMLTSEAEGLPRVLVESLIIGTPVVSTDCPSGPKEVLTGELKPYLVQVGDVTGLSQAMSRALNQYPELSSLDVSRYAVESVADQYLKLVFRGSAA</sequence>
<dbReference type="InterPro" id="IPR001296">
    <property type="entry name" value="Glyco_trans_1"/>
</dbReference>
<feature type="domain" description="Glycosyl transferase family 1" evidence="1">
    <location>
        <begin position="186"/>
        <end position="329"/>
    </location>
</feature>
<dbReference type="Gene3D" id="3.40.50.2000">
    <property type="entry name" value="Glycogen Phosphorylase B"/>
    <property type="match status" value="2"/>
</dbReference>
<dbReference type="GO" id="GO:1901135">
    <property type="term" value="P:carbohydrate derivative metabolic process"/>
    <property type="evidence" value="ECO:0007669"/>
    <property type="project" value="UniProtKB-ARBA"/>
</dbReference>
<feature type="domain" description="Glycosyltransferase subfamily 4-like N-terminal" evidence="2">
    <location>
        <begin position="21"/>
        <end position="171"/>
    </location>
</feature>
<organism evidence="3 4">
    <name type="scientific">Thalassolituus pacificus</name>
    <dbReference type="NCBI Taxonomy" id="2975440"/>
    <lineage>
        <taxon>Bacteria</taxon>
        <taxon>Pseudomonadati</taxon>
        <taxon>Pseudomonadota</taxon>
        <taxon>Gammaproteobacteria</taxon>
        <taxon>Oceanospirillales</taxon>
        <taxon>Oceanospirillaceae</taxon>
        <taxon>Thalassolituus</taxon>
    </lineage>
</organism>
<dbReference type="RefSeq" id="WP_260974663.1">
    <property type="nucleotide sequence ID" value="NZ_JAOANI010000005.1"/>
</dbReference>
<reference evidence="3" key="1">
    <citation type="journal article" date="2022" name="Front. Microbiol.">
        <title>Genome-based taxonomic rearrangement of Oceanobacter-related bacteria including the description of Thalassolituus hydrocarbonoclasticus sp. nov. and Thalassolituus pacificus sp. nov. and emended description of the genus Thalassolituus.</title>
        <authorList>
            <person name="Dong C."/>
            <person name="Wei L."/>
            <person name="Wang J."/>
            <person name="Lai Q."/>
            <person name="Huang Z."/>
            <person name="Shao Z."/>
        </authorList>
    </citation>
    <scope>NUCLEOTIDE SEQUENCE</scope>
    <source>
        <strain evidence="3">59MF3M-4</strain>
    </source>
</reference>
<reference evidence="3" key="2">
    <citation type="submission" date="2022-08" db="EMBL/GenBank/DDBJ databases">
        <authorList>
            <person name="Dong C."/>
        </authorList>
    </citation>
    <scope>NUCLEOTIDE SEQUENCE</scope>
    <source>
        <strain evidence="3">59MF3M-4</strain>
    </source>
</reference>
<dbReference type="InterPro" id="IPR028098">
    <property type="entry name" value="Glyco_trans_4-like_N"/>
</dbReference>
<dbReference type="AlphaFoldDB" id="A0A9X2WCQ3"/>
<dbReference type="CDD" id="cd03811">
    <property type="entry name" value="GT4_GT28_WabH-like"/>
    <property type="match status" value="1"/>
</dbReference>
<dbReference type="SUPFAM" id="SSF53756">
    <property type="entry name" value="UDP-Glycosyltransferase/glycogen phosphorylase"/>
    <property type="match status" value="1"/>
</dbReference>
<comment type="caution">
    <text evidence="3">The sequence shown here is derived from an EMBL/GenBank/DDBJ whole genome shotgun (WGS) entry which is preliminary data.</text>
</comment>
<name>A0A9X2WCQ3_9GAMM</name>
<proteinExistence type="predicted"/>
<keyword evidence="4" id="KW-1185">Reference proteome</keyword>
<dbReference type="PANTHER" id="PTHR12526">
    <property type="entry name" value="GLYCOSYLTRANSFERASE"/>
    <property type="match status" value="1"/>
</dbReference>
<evidence type="ECO:0000313" key="4">
    <source>
        <dbReference type="Proteomes" id="UP001147830"/>
    </source>
</evidence>
<dbReference type="EMBL" id="JAOANI010000005">
    <property type="protein sequence ID" value="MCT7357730.1"/>
    <property type="molecule type" value="Genomic_DNA"/>
</dbReference>
<dbReference type="PANTHER" id="PTHR12526:SF638">
    <property type="entry name" value="SPORE COAT PROTEIN SA"/>
    <property type="match status" value="1"/>
</dbReference>
<dbReference type="Proteomes" id="UP001147830">
    <property type="component" value="Unassembled WGS sequence"/>
</dbReference>
<accession>A0A9X2WCQ3</accession>
<dbReference type="Pfam" id="PF13439">
    <property type="entry name" value="Glyco_transf_4"/>
    <property type="match status" value="1"/>
</dbReference>
<evidence type="ECO:0000313" key="3">
    <source>
        <dbReference type="EMBL" id="MCT7357730.1"/>
    </source>
</evidence>
<dbReference type="GO" id="GO:0016757">
    <property type="term" value="F:glycosyltransferase activity"/>
    <property type="evidence" value="ECO:0007669"/>
    <property type="project" value="InterPro"/>
</dbReference>